<dbReference type="SUPFAM" id="SSF53850">
    <property type="entry name" value="Periplasmic binding protein-like II"/>
    <property type="match status" value="1"/>
</dbReference>
<dbReference type="Proteomes" id="UP000316852">
    <property type="component" value="Unassembled WGS sequence"/>
</dbReference>
<dbReference type="CDD" id="cd13629">
    <property type="entry name" value="PBP2_Dsm1740"/>
    <property type="match status" value="1"/>
</dbReference>
<evidence type="ECO:0000313" key="4">
    <source>
        <dbReference type="EMBL" id="TMQ59826.1"/>
    </source>
</evidence>
<feature type="domain" description="Solute-binding protein family 3/N-terminal" evidence="2">
    <location>
        <begin position="51"/>
        <end position="278"/>
    </location>
</feature>
<dbReference type="SMART" id="SM00079">
    <property type="entry name" value="PBPe"/>
    <property type="match status" value="1"/>
</dbReference>
<evidence type="ECO:0000259" key="3">
    <source>
        <dbReference type="SMART" id="SM00079"/>
    </source>
</evidence>
<reference evidence="4 5" key="1">
    <citation type="journal article" date="2019" name="Nat. Microbiol.">
        <title>Mediterranean grassland soil C-N compound turnover is dependent on rainfall and depth, and is mediated by genomically divergent microorganisms.</title>
        <authorList>
            <person name="Diamond S."/>
            <person name="Andeer P.F."/>
            <person name="Li Z."/>
            <person name="Crits-Christoph A."/>
            <person name="Burstein D."/>
            <person name="Anantharaman K."/>
            <person name="Lane K.R."/>
            <person name="Thomas B.C."/>
            <person name="Pan C."/>
            <person name="Northen T.R."/>
            <person name="Banfield J.F."/>
        </authorList>
    </citation>
    <scope>NUCLEOTIDE SEQUENCE [LARGE SCALE GENOMIC DNA]</scope>
    <source>
        <strain evidence="4">WS_6</strain>
    </source>
</reference>
<dbReference type="InterPro" id="IPR001638">
    <property type="entry name" value="Solute-binding_3/MltF_N"/>
</dbReference>
<evidence type="ECO:0000256" key="1">
    <source>
        <dbReference type="ARBA" id="ARBA00022729"/>
    </source>
</evidence>
<organism evidence="4 5">
    <name type="scientific">Eiseniibacteriota bacterium</name>
    <dbReference type="NCBI Taxonomy" id="2212470"/>
    <lineage>
        <taxon>Bacteria</taxon>
        <taxon>Candidatus Eiseniibacteriota</taxon>
    </lineage>
</organism>
<dbReference type="PANTHER" id="PTHR35936:SF38">
    <property type="entry name" value="GLUTAMINE-BINDING PERIPLASMIC PROTEIN"/>
    <property type="match status" value="1"/>
</dbReference>
<accession>A0A538T866</accession>
<proteinExistence type="predicted"/>
<dbReference type="PANTHER" id="PTHR35936">
    <property type="entry name" value="MEMBRANE-BOUND LYTIC MUREIN TRANSGLYCOSYLASE F"/>
    <property type="match status" value="1"/>
</dbReference>
<evidence type="ECO:0000313" key="5">
    <source>
        <dbReference type="Proteomes" id="UP000316852"/>
    </source>
</evidence>
<sequence length="289" mass="32041">MTRSVTALSLACPMRPAIPLLALLLGLTGCGGPASSGERASTLDRILATKVLRVGLNPGYAPFEMVDANGTMIGFDIDVVHYVAGQLGNGVRVEFQKSDWDPIIANLNAGKFDLIVSGMTRTPQRALRCDFTEPYFETGQALLVNRAKHKPSPRLTVRDFDRRGVVVATKLGTTGEIAARKFFRVATIKTMETESDAALEVDAGRADVMVYDQPYVAIRAQESPVRTFAILEPFTKEYLAMAVRKGDTEFRDWLNLTIFELKASGTWDSLYQTWFVRMPWLDRVKRPSS</sequence>
<comment type="caution">
    <text evidence="4">The sequence shown here is derived from an EMBL/GenBank/DDBJ whole genome shotgun (WGS) entry which is preliminary data.</text>
</comment>
<dbReference type="SMART" id="SM00062">
    <property type="entry name" value="PBPb"/>
    <property type="match status" value="1"/>
</dbReference>
<dbReference type="AlphaFoldDB" id="A0A538T866"/>
<keyword evidence="1" id="KW-0732">Signal</keyword>
<feature type="domain" description="Ionotropic glutamate receptor C-terminal" evidence="3">
    <location>
        <begin position="51"/>
        <end position="277"/>
    </location>
</feature>
<evidence type="ECO:0000259" key="2">
    <source>
        <dbReference type="SMART" id="SM00062"/>
    </source>
</evidence>
<dbReference type="GO" id="GO:0015276">
    <property type="term" value="F:ligand-gated monoatomic ion channel activity"/>
    <property type="evidence" value="ECO:0007669"/>
    <property type="project" value="InterPro"/>
</dbReference>
<dbReference type="GO" id="GO:0016020">
    <property type="term" value="C:membrane"/>
    <property type="evidence" value="ECO:0007669"/>
    <property type="project" value="InterPro"/>
</dbReference>
<dbReference type="Pfam" id="PF00497">
    <property type="entry name" value="SBP_bac_3"/>
    <property type="match status" value="1"/>
</dbReference>
<dbReference type="PROSITE" id="PS51257">
    <property type="entry name" value="PROKAR_LIPOPROTEIN"/>
    <property type="match status" value="1"/>
</dbReference>
<dbReference type="EMBL" id="VBOW01000019">
    <property type="protein sequence ID" value="TMQ59826.1"/>
    <property type="molecule type" value="Genomic_DNA"/>
</dbReference>
<protein>
    <submittedName>
        <fullName evidence="4">Transporter substrate-binding domain-containing protein</fullName>
    </submittedName>
</protein>
<gene>
    <name evidence="4" type="ORF">E6K76_03735</name>
</gene>
<dbReference type="Gene3D" id="3.40.190.10">
    <property type="entry name" value="Periplasmic binding protein-like II"/>
    <property type="match status" value="2"/>
</dbReference>
<name>A0A538T866_UNCEI</name>
<dbReference type="InterPro" id="IPR001320">
    <property type="entry name" value="Iontro_rcpt_C"/>
</dbReference>